<keyword evidence="2" id="KW-1185">Reference proteome</keyword>
<protein>
    <submittedName>
        <fullName evidence="1">Uncharacterized protein</fullName>
    </submittedName>
</protein>
<dbReference type="Proteomes" id="UP000826656">
    <property type="component" value="Unassembled WGS sequence"/>
</dbReference>
<evidence type="ECO:0000313" key="2">
    <source>
        <dbReference type="Proteomes" id="UP000826656"/>
    </source>
</evidence>
<accession>A0ABQ7TSV9</accession>
<reference evidence="1 2" key="1">
    <citation type="journal article" date="2021" name="bioRxiv">
        <title>Chromosome-scale and haplotype-resolved genome assembly of a tetraploid potato cultivar.</title>
        <authorList>
            <person name="Sun H."/>
            <person name="Jiao W.-B."/>
            <person name="Krause K."/>
            <person name="Campoy J.A."/>
            <person name="Goel M."/>
            <person name="Folz-Donahue K."/>
            <person name="Kukat C."/>
            <person name="Huettel B."/>
            <person name="Schneeberger K."/>
        </authorList>
    </citation>
    <scope>NUCLEOTIDE SEQUENCE [LARGE SCALE GENOMIC DNA]</scope>
    <source>
        <strain evidence="1">SolTubOtavaFocal</strain>
        <tissue evidence="1">Leaves</tissue>
    </source>
</reference>
<organism evidence="1 2">
    <name type="scientific">Solanum tuberosum</name>
    <name type="common">Potato</name>
    <dbReference type="NCBI Taxonomy" id="4113"/>
    <lineage>
        <taxon>Eukaryota</taxon>
        <taxon>Viridiplantae</taxon>
        <taxon>Streptophyta</taxon>
        <taxon>Embryophyta</taxon>
        <taxon>Tracheophyta</taxon>
        <taxon>Spermatophyta</taxon>
        <taxon>Magnoliopsida</taxon>
        <taxon>eudicotyledons</taxon>
        <taxon>Gunneridae</taxon>
        <taxon>Pentapetalae</taxon>
        <taxon>asterids</taxon>
        <taxon>lamiids</taxon>
        <taxon>Solanales</taxon>
        <taxon>Solanaceae</taxon>
        <taxon>Solanoideae</taxon>
        <taxon>Solaneae</taxon>
        <taxon>Solanum</taxon>
    </lineage>
</organism>
<evidence type="ECO:0000313" key="1">
    <source>
        <dbReference type="EMBL" id="KAH0737797.1"/>
    </source>
</evidence>
<dbReference type="EMBL" id="JAIVGD010000028">
    <property type="protein sequence ID" value="KAH0737797.1"/>
    <property type="molecule type" value="Genomic_DNA"/>
</dbReference>
<name>A0ABQ7TSV9_SOLTU</name>
<gene>
    <name evidence="1" type="ORF">KY290_036502</name>
</gene>
<comment type="caution">
    <text evidence="1">The sequence shown here is derived from an EMBL/GenBank/DDBJ whole genome shotgun (WGS) entry which is preliminary data.</text>
</comment>
<proteinExistence type="predicted"/>
<sequence>MVVRWRNRKETKGFLWVVVGRSSNGCSDGCGSGGLEVGLLEKEGVVIEVVRGSFPVAVRRMEVVSEKRREERDD</sequence>